<name>A0A1N7K1E1_9BACT</name>
<dbReference type="Pfam" id="PF14054">
    <property type="entry name" value="DUF4249"/>
    <property type="match status" value="1"/>
</dbReference>
<evidence type="ECO:0008006" key="3">
    <source>
        <dbReference type="Google" id="ProtNLM"/>
    </source>
</evidence>
<dbReference type="EMBL" id="FTOP01000001">
    <property type="protein sequence ID" value="SIS55264.1"/>
    <property type="molecule type" value="Genomic_DNA"/>
</dbReference>
<gene>
    <name evidence="1" type="ORF">SAMN05421761_101371</name>
</gene>
<dbReference type="Proteomes" id="UP000186026">
    <property type="component" value="Unassembled WGS sequence"/>
</dbReference>
<dbReference type="InterPro" id="IPR025345">
    <property type="entry name" value="DUF4249"/>
</dbReference>
<dbReference type="OrthoDB" id="1062680at2"/>
<dbReference type="STRING" id="529505.SAMN05421761_101371"/>
<keyword evidence="2" id="KW-1185">Reference proteome</keyword>
<evidence type="ECO:0000313" key="2">
    <source>
        <dbReference type="Proteomes" id="UP000186026"/>
    </source>
</evidence>
<accession>A0A1N7K1E1</accession>
<proteinExistence type="predicted"/>
<protein>
    <recommendedName>
        <fullName evidence="3">DUF4249 domain-containing protein</fullName>
    </recommendedName>
</protein>
<sequence>MKIHWSKPIFITFLLATFLLVACREEFNPEVNPMDTNLLVVEGYIAIDGSTSTIKLSRTGNLDQAQFRIESGAVLRLIGTESGAWSFQELEAGVYSISEILPVNQEYRLNIRLRNNETYESELLTPISTPELDEVTWSKGDSGVSIRVNTQGTAEAQYFLWQYEEDWIFRSAIGTFYRYDRETRRIEEVTPETDVSRCWNDSRIQRIAIENSRRFNGDLISDKEINLIPNLSEKLSARYSILVKQYAIDRNAFDFWEIMRKNSEDIGGIFSPLPSLIGGNIKKVGDSNVSVIGYISMGIPSTKRIFITAEEVAPWPVRISEYDNCSARPDTIPPSRYAEYFQSGNFMPVNPIFGDGPFPIAFRAAPAFCVDCTQRGTNVKPDFWED</sequence>
<evidence type="ECO:0000313" key="1">
    <source>
        <dbReference type="EMBL" id="SIS55264.1"/>
    </source>
</evidence>
<dbReference type="RefSeq" id="WP_076497972.1">
    <property type="nucleotide sequence ID" value="NZ_FTOP01000001.1"/>
</dbReference>
<organism evidence="1 2">
    <name type="scientific">Belliella pelovolcani</name>
    <dbReference type="NCBI Taxonomy" id="529505"/>
    <lineage>
        <taxon>Bacteria</taxon>
        <taxon>Pseudomonadati</taxon>
        <taxon>Bacteroidota</taxon>
        <taxon>Cytophagia</taxon>
        <taxon>Cytophagales</taxon>
        <taxon>Cyclobacteriaceae</taxon>
        <taxon>Belliella</taxon>
    </lineage>
</organism>
<reference evidence="2" key="1">
    <citation type="submission" date="2017-01" db="EMBL/GenBank/DDBJ databases">
        <authorList>
            <person name="Varghese N."/>
            <person name="Submissions S."/>
        </authorList>
    </citation>
    <scope>NUCLEOTIDE SEQUENCE [LARGE SCALE GENOMIC DNA]</scope>
    <source>
        <strain evidence="2">DSM 46698</strain>
    </source>
</reference>
<dbReference type="PROSITE" id="PS51257">
    <property type="entry name" value="PROKAR_LIPOPROTEIN"/>
    <property type="match status" value="1"/>
</dbReference>
<dbReference type="AlphaFoldDB" id="A0A1N7K1E1"/>